<accession>A0A2M7S510</accession>
<dbReference type="Proteomes" id="UP000229307">
    <property type="component" value="Unassembled WGS sequence"/>
</dbReference>
<feature type="transmembrane region" description="Helical" evidence="1">
    <location>
        <begin position="70"/>
        <end position="91"/>
    </location>
</feature>
<proteinExistence type="predicted"/>
<evidence type="ECO:0000313" key="2">
    <source>
        <dbReference type="EMBL" id="PIZ14353.1"/>
    </source>
</evidence>
<evidence type="ECO:0000313" key="3">
    <source>
        <dbReference type="Proteomes" id="UP000229307"/>
    </source>
</evidence>
<keyword evidence="1" id="KW-0812">Transmembrane</keyword>
<gene>
    <name evidence="2" type="ORF">COY52_12925</name>
</gene>
<evidence type="ECO:0008006" key="4">
    <source>
        <dbReference type="Google" id="ProtNLM"/>
    </source>
</evidence>
<comment type="caution">
    <text evidence="2">The sequence shown here is derived from an EMBL/GenBank/DDBJ whole genome shotgun (WGS) entry which is preliminary data.</text>
</comment>
<organism evidence="2 3">
    <name type="scientific">Candidatus Desantisbacteria bacterium CG_4_10_14_0_8_um_filter_48_22</name>
    <dbReference type="NCBI Taxonomy" id="1974543"/>
    <lineage>
        <taxon>Bacteria</taxon>
        <taxon>Candidatus Desantisiibacteriota</taxon>
    </lineage>
</organism>
<protein>
    <recommendedName>
        <fullName evidence="4">Zinc-finger domain-containing protein</fullName>
    </recommendedName>
</protein>
<keyword evidence="1" id="KW-0472">Membrane</keyword>
<sequence>ADRLEELNAHLDSCPECREEIEFTSAILKELAVPEVLETPPYFFNKIKAKISAEGAETVPGIFRLGFRTAFAGAAFSFLIIGFSLLAGVLLGNTYWTQANDESAFSKETESTLNLQTLEALPENSFGSLYSEYLGGA</sequence>
<keyword evidence="1" id="KW-1133">Transmembrane helix</keyword>
<dbReference type="AlphaFoldDB" id="A0A2M7S510"/>
<dbReference type="EMBL" id="PFMR01000361">
    <property type="protein sequence ID" value="PIZ14353.1"/>
    <property type="molecule type" value="Genomic_DNA"/>
</dbReference>
<reference evidence="3" key="1">
    <citation type="submission" date="2017-09" db="EMBL/GenBank/DDBJ databases">
        <title>Depth-based differentiation of microbial function through sediment-hosted aquifers and enrichment of novel symbionts in the deep terrestrial subsurface.</title>
        <authorList>
            <person name="Probst A.J."/>
            <person name="Ladd B."/>
            <person name="Jarett J.K."/>
            <person name="Geller-Mcgrath D.E."/>
            <person name="Sieber C.M.K."/>
            <person name="Emerson J.B."/>
            <person name="Anantharaman K."/>
            <person name="Thomas B.C."/>
            <person name="Malmstrom R."/>
            <person name="Stieglmeier M."/>
            <person name="Klingl A."/>
            <person name="Woyke T."/>
            <person name="Ryan C.M."/>
            <person name="Banfield J.F."/>
        </authorList>
    </citation>
    <scope>NUCLEOTIDE SEQUENCE [LARGE SCALE GENOMIC DNA]</scope>
</reference>
<name>A0A2M7S510_9BACT</name>
<feature type="non-terminal residue" evidence="2">
    <location>
        <position position="1"/>
    </location>
</feature>
<evidence type="ECO:0000256" key="1">
    <source>
        <dbReference type="SAM" id="Phobius"/>
    </source>
</evidence>